<keyword evidence="8" id="KW-1185">Reference proteome</keyword>
<dbReference type="InterPro" id="IPR015422">
    <property type="entry name" value="PyrdxlP-dep_Trfase_small"/>
</dbReference>
<gene>
    <name evidence="7" type="primary">ltaA</name>
    <name evidence="7" type="ORF">BBEV_2574</name>
</gene>
<dbReference type="EC" id="4.1.2.5" evidence="7"/>
<dbReference type="FunFam" id="3.40.640.10:FF:000030">
    <property type="entry name" value="Low-specificity L-threonine aldolase"/>
    <property type="match status" value="1"/>
</dbReference>
<evidence type="ECO:0000313" key="8">
    <source>
        <dbReference type="Proteomes" id="UP000094463"/>
    </source>
</evidence>
<evidence type="ECO:0000259" key="6">
    <source>
        <dbReference type="Pfam" id="PF01212"/>
    </source>
</evidence>
<feature type="modified residue" description="N6-(pyridoxal phosphate)lysine" evidence="5">
    <location>
        <position position="202"/>
    </location>
</feature>
<comment type="similarity">
    <text evidence="2">Belongs to the threonine aldolase family.</text>
</comment>
<dbReference type="Proteomes" id="UP000094463">
    <property type="component" value="Chromosome"/>
</dbReference>
<keyword evidence="3" id="KW-0663">Pyridoxal phosphate</keyword>
<reference evidence="7 8" key="1">
    <citation type="submission" date="2015-08" db="EMBL/GenBank/DDBJ databases">
        <title>The complete genome sequence of Bacillus beveridgei MLTeJB.</title>
        <authorList>
            <person name="Hanson T.E."/>
            <person name="Mesa C."/>
            <person name="Basesman S.M."/>
            <person name="Oremland R.S."/>
        </authorList>
    </citation>
    <scope>NUCLEOTIDE SEQUENCE [LARGE SCALE GENOMIC DNA]</scope>
    <source>
        <strain evidence="7 8">MLTeJB</strain>
    </source>
</reference>
<evidence type="ECO:0000313" key="7">
    <source>
        <dbReference type="EMBL" id="AOM83913.1"/>
    </source>
</evidence>
<organism evidence="7 8">
    <name type="scientific">Salisediminibacterium beveridgei</name>
    <dbReference type="NCBI Taxonomy" id="632773"/>
    <lineage>
        <taxon>Bacteria</taxon>
        <taxon>Bacillati</taxon>
        <taxon>Bacillota</taxon>
        <taxon>Bacilli</taxon>
        <taxon>Bacillales</taxon>
        <taxon>Bacillaceae</taxon>
        <taxon>Salisediminibacterium</taxon>
    </lineage>
</organism>
<dbReference type="InterPro" id="IPR015421">
    <property type="entry name" value="PyrdxlP-dep_Trfase_major"/>
</dbReference>
<dbReference type="InterPro" id="IPR023603">
    <property type="entry name" value="Low_specificity_L-TA-like"/>
</dbReference>
<dbReference type="AlphaFoldDB" id="A0A1D7QY27"/>
<evidence type="ECO:0000256" key="4">
    <source>
        <dbReference type="ARBA" id="ARBA00023239"/>
    </source>
</evidence>
<dbReference type="PANTHER" id="PTHR48097">
    <property type="entry name" value="L-THREONINE ALDOLASE-RELATED"/>
    <property type="match status" value="1"/>
</dbReference>
<evidence type="ECO:0000256" key="3">
    <source>
        <dbReference type="ARBA" id="ARBA00022898"/>
    </source>
</evidence>
<dbReference type="PIRSF" id="PIRSF017617">
    <property type="entry name" value="Thr_aldolase"/>
    <property type="match status" value="1"/>
</dbReference>
<dbReference type="SUPFAM" id="SSF53383">
    <property type="entry name" value="PLP-dependent transferases"/>
    <property type="match status" value="1"/>
</dbReference>
<dbReference type="PATRIC" id="fig|632773.3.peg.2701"/>
<feature type="domain" description="Aromatic amino acid beta-eliminating lyase/threonine aldolase" evidence="6">
    <location>
        <begin position="6"/>
        <end position="291"/>
    </location>
</feature>
<dbReference type="EMBL" id="CP012502">
    <property type="protein sequence ID" value="AOM83913.1"/>
    <property type="molecule type" value="Genomic_DNA"/>
</dbReference>
<dbReference type="Gene3D" id="3.40.640.10">
    <property type="entry name" value="Type I PLP-dependent aspartate aminotransferase-like (Major domain)"/>
    <property type="match status" value="1"/>
</dbReference>
<dbReference type="KEGG" id="bbev:BBEV_2574"/>
<dbReference type="GO" id="GO:0006567">
    <property type="term" value="P:L-threonine catabolic process"/>
    <property type="evidence" value="ECO:0007669"/>
    <property type="project" value="TreeGrafter"/>
</dbReference>
<proteinExistence type="inferred from homology"/>
<comment type="cofactor">
    <cofactor evidence="1">
        <name>pyridoxal 5'-phosphate</name>
        <dbReference type="ChEBI" id="CHEBI:597326"/>
    </cofactor>
</comment>
<accession>A0A1D7QY27</accession>
<dbReference type="GO" id="GO:0008732">
    <property type="term" value="F:L-allo-threonine aldolase activity"/>
    <property type="evidence" value="ECO:0007669"/>
    <property type="project" value="TreeGrafter"/>
</dbReference>
<name>A0A1D7QY27_9BACI</name>
<dbReference type="NCBIfam" id="NF007825">
    <property type="entry name" value="PRK10534.1"/>
    <property type="match status" value="1"/>
</dbReference>
<dbReference type="InterPro" id="IPR001597">
    <property type="entry name" value="ArAA_b-elim_lyase/Thr_aldolase"/>
</dbReference>
<dbReference type="GO" id="GO:0006545">
    <property type="term" value="P:glycine biosynthetic process"/>
    <property type="evidence" value="ECO:0007669"/>
    <property type="project" value="TreeGrafter"/>
</dbReference>
<evidence type="ECO:0000256" key="1">
    <source>
        <dbReference type="ARBA" id="ARBA00001933"/>
    </source>
</evidence>
<sequence length="349" mass="37154">MISLIDLRSDTVTKPTDVMRRAAFEAEVGDDVYGEDPNVNALEQEAAHMLGKEDALFVTSGTQGNQIAALVHCQPGQEVILEADSHIFLYEGAGISALAGVQPRTIKGERGAMNPSDVEAAIRGDDIHFPETGMIAIENTHNKAGGAVVPLSNMWTIHQLAKAYDIKVHLDGARLFNAAVAAGEPVSAFAGYTDTVQFCLSKGLGAPAGSIIAGSADFIKQARKWRKRLGGGMRQAGILAAPARVALRDHVTRLADDHRLARQLATGLDQMTGLSVTNQVDTNIIMVDVSESGLSNEDWINGLKERGIQVGAMGPGVLRFVTHLDIHEDDIELTVVPAIRQLLSANGGL</sequence>
<dbReference type="GO" id="GO:0005829">
    <property type="term" value="C:cytosol"/>
    <property type="evidence" value="ECO:0007669"/>
    <property type="project" value="TreeGrafter"/>
</dbReference>
<dbReference type="NCBIfam" id="NF041359">
    <property type="entry name" value="GntG_guanitoxin"/>
    <property type="match status" value="1"/>
</dbReference>
<dbReference type="InterPro" id="IPR015424">
    <property type="entry name" value="PyrdxlP-dep_Trfase"/>
</dbReference>
<dbReference type="Gene3D" id="3.90.1150.10">
    <property type="entry name" value="Aspartate Aminotransferase, domain 1"/>
    <property type="match status" value="1"/>
</dbReference>
<protein>
    <submittedName>
        <fullName evidence="7">Low-specificity L-threonine aldolase</fullName>
        <ecNumber evidence="7">4.1.2.5</ecNumber>
    </submittedName>
</protein>
<dbReference type="Pfam" id="PF01212">
    <property type="entry name" value="Beta_elim_lyase"/>
    <property type="match status" value="1"/>
</dbReference>
<evidence type="ECO:0000256" key="2">
    <source>
        <dbReference type="ARBA" id="ARBA00006966"/>
    </source>
</evidence>
<dbReference type="STRING" id="632773.BBEV_2574"/>
<dbReference type="FunFam" id="3.90.1150.10:FF:000041">
    <property type="entry name" value="Low-specificity L-threonine aldolase"/>
    <property type="match status" value="1"/>
</dbReference>
<evidence type="ECO:0000256" key="5">
    <source>
        <dbReference type="PIRSR" id="PIRSR017617-1"/>
    </source>
</evidence>
<dbReference type="CDD" id="cd06502">
    <property type="entry name" value="TA_like"/>
    <property type="match status" value="1"/>
</dbReference>
<dbReference type="PANTHER" id="PTHR48097:SF9">
    <property type="entry name" value="L-THREONINE ALDOLASE"/>
    <property type="match status" value="1"/>
</dbReference>
<keyword evidence="4 7" id="KW-0456">Lyase</keyword>